<dbReference type="CDD" id="cd00167">
    <property type="entry name" value="SANT"/>
    <property type="match status" value="1"/>
</dbReference>
<keyword evidence="2" id="KW-0238">DNA-binding</keyword>
<dbReference type="PANTHER" id="PTHR46380:SF2">
    <property type="entry name" value="CYCLIN-D-BINDING MYB-LIKE TRANSCRIPTION FACTOR 1"/>
    <property type="match status" value="1"/>
</dbReference>
<dbReference type="EMBL" id="JANBUH010000079">
    <property type="protein sequence ID" value="KAJ2755086.1"/>
    <property type="molecule type" value="Genomic_DNA"/>
</dbReference>
<reference evidence="5" key="1">
    <citation type="submission" date="2022-07" db="EMBL/GenBank/DDBJ databases">
        <title>Phylogenomic reconstructions and comparative analyses of Kickxellomycotina fungi.</title>
        <authorList>
            <person name="Reynolds N.K."/>
            <person name="Stajich J.E."/>
            <person name="Barry K."/>
            <person name="Grigoriev I.V."/>
            <person name="Crous P."/>
            <person name="Smith M.E."/>
        </authorList>
    </citation>
    <scope>NUCLEOTIDE SEQUENCE</scope>
    <source>
        <strain evidence="5">BCRC 34297</strain>
    </source>
</reference>
<dbReference type="Pfam" id="PF00249">
    <property type="entry name" value="Myb_DNA-binding"/>
    <property type="match status" value="1"/>
</dbReference>
<dbReference type="GO" id="GO:0000978">
    <property type="term" value="F:RNA polymerase II cis-regulatory region sequence-specific DNA binding"/>
    <property type="evidence" value="ECO:0007669"/>
    <property type="project" value="TreeGrafter"/>
</dbReference>
<keyword evidence="6" id="KW-1185">Reference proteome</keyword>
<dbReference type="SMART" id="SM00717">
    <property type="entry name" value="SANT"/>
    <property type="match status" value="1"/>
</dbReference>
<dbReference type="InterPro" id="IPR017930">
    <property type="entry name" value="Myb_dom"/>
</dbReference>
<dbReference type="GO" id="GO:0005634">
    <property type="term" value="C:nucleus"/>
    <property type="evidence" value="ECO:0007669"/>
    <property type="project" value="UniProtKB-SubCell"/>
</dbReference>
<dbReference type="OrthoDB" id="2143914at2759"/>
<evidence type="ECO:0000313" key="6">
    <source>
        <dbReference type="Proteomes" id="UP001140011"/>
    </source>
</evidence>
<dbReference type="AlphaFoldDB" id="A0A9W8GX74"/>
<comment type="caution">
    <text evidence="5">The sequence shown here is derived from an EMBL/GenBank/DDBJ whole genome shotgun (WGS) entry which is preliminary data.</text>
</comment>
<dbReference type="SUPFAM" id="SSF46689">
    <property type="entry name" value="Homeodomain-like"/>
    <property type="match status" value="1"/>
</dbReference>
<comment type="subcellular location">
    <subcellularLocation>
        <location evidence="1">Nucleus</location>
    </subcellularLocation>
</comment>
<dbReference type="InterPro" id="IPR051651">
    <property type="entry name" value="DMTF1_DNA-bind_reg"/>
</dbReference>
<feature type="domain" description="HTH myb-type" evidence="4">
    <location>
        <begin position="101"/>
        <end position="128"/>
    </location>
</feature>
<name>A0A9W8GX74_9FUNG</name>
<evidence type="ECO:0000256" key="1">
    <source>
        <dbReference type="ARBA" id="ARBA00004123"/>
    </source>
</evidence>
<dbReference type="GO" id="GO:0000981">
    <property type="term" value="F:DNA-binding transcription factor activity, RNA polymerase II-specific"/>
    <property type="evidence" value="ECO:0007669"/>
    <property type="project" value="TreeGrafter"/>
</dbReference>
<proteinExistence type="predicted"/>
<organism evidence="5 6">
    <name type="scientific">Coemansia pectinata</name>
    <dbReference type="NCBI Taxonomy" id="1052879"/>
    <lineage>
        <taxon>Eukaryota</taxon>
        <taxon>Fungi</taxon>
        <taxon>Fungi incertae sedis</taxon>
        <taxon>Zoopagomycota</taxon>
        <taxon>Kickxellomycotina</taxon>
        <taxon>Kickxellomycetes</taxon>
        <taxon>Kickxellales</taxon>
        <taxon>Kickxellaceae</taxon>
        <taxon>Coemansia</taxon>
    </lineage>
</organism>
<evidence type="ECO:0000256" key="3">
    <source>
        <dbReference type="ARBA" id="ARBA00023242"/>
    </source>
</evidence>
<dbReference type="Gene3D" id="1.10.10.60">
    <property type="entry name" value="Homeodomain-like"/>
    <property type="match status" value="1"/>
</dbReference>
<dbReference type="InterPro" id="IPR001005">
    <property type="entry name" value="SANT/Myb"/>
</dbReference>
<evidence type="ECO:0000313" key="5">
    <source>
        <dbReference type="EMBL" id="KAJ2755086.1"/>
    </source>
</evidence>
<keyword evidence="3" id="KW-0539">Nucleus</keyword>
<protein>
    <recommendedName>
        <fullName evidence="4">HTH myb-type domain-containing protein</fullName>
    </recommendedName>
</protein>
<dbReference type="PANTHER" id="PTHR46380">
    <property type="entry name" value="CYCLIN-D-BINDING MYB-LIKE TRANSCRIPTION FACTOR 1"/>
    <property type="match status" value="1"/>
</dbReference>
<dbReference type="Proteomes" id="UP001140011">
    <property type="component" value="Unassembled WGS sequence"/>
</dbReference>
<dbReference type="InterPro" id="IPR009057">
    <property type="entry name" value="Homeodomain-like_sf"/>
</dbReference>
<dbReference type="PROSITE" id="PS51294">
    <property type="entry name" value="HTH_MYB"/>
    <property type="match status" value="1"/>
</dbReference>
<accession>A0A9W8GX74</accession>
<evidence type="ECO:0000256" key="2">
    <source>
        <dbReference type="ARBA" id="ARBA00023125"/>
    </source>
</evidence>
<gene>
    <name evidence="5" type="ORF">GGI19_001938</name>
</gene>
<evidence type="ECO:0000259" key="4">
    <source>
        <dbReference type="PROSITE" id="PS51294"/>
    </source>
</evidence>
<sequence>MSYRRRWEVLHASNQGAWTLAEDRKLERSVEMLAQNSNLPLRTKGVNIKTWSEVELRRFSDALSALTDSGDSTAAVDRAREKEPWLVPMVEPQFTQPAGFWTLVAENVGTRTAQQCRSHWQVVKTTSQFGNRPSDMIISVSETKRLARIVEQHGKRWTYIHEHHFPRIPYHYLCSVYNQWRRTADKYQVDLHTVDPEKMLIDYEPGSCTALRRTGTNGLYDPNGTLRIVKVFHSRSPLVPFRLALMPSLDHCRYLEGSKSGATTFKPRSFIMKGNEASHDADLLHCGTDTLNRLIKSLAAYGEDWVAIGKDMGLRASQCQRLYNDVVKILPSMKAAALAGEIHVKNESQVLMP</sequence>